<evidence type="ECO:0000256" key="8">
    <source>
        <dbReference type="ARBA" id="ARBA00022741"/>
    </source>
</evidence>
<dbReference type="Pfam" id="PF00512">
    <property type="entry name" value="HisKA"/>
    <property type="match status" value="1"/>
</dbReference>
<evidence type="ECO:0000256" key="7">
    <source>
        <dbReference type="ARBA" id="ARBA00022692"/>
    </source>
</evidence>
<keyword evidence="12" id="KW-0902">Two-component regulatory system</keyword>
<dbReference type="PANTHER" id="PTHR45528">
    <property type="entry name" value="SENSOR HISTIDINE KINASE CPXA"/>
    <property type="match status" value="1"/>
</dbReference>
<evidence type="ECO:0000256" key="14">
    <source>
        <dbReference type="SAM" id="Phobius"/>
    </source>
</evidence>
<evidence type="ECO:0000313" key="17">
    <source>
        <dbReference type="Proteomes" id="UP001589836"/>
    </source>
</evidence>
<dbReference type="Gene3D" id="6.10.340.10">
    <property type="match status" value="1"/>
</dbReference>
<dbReference type="PANTHER" id="PTHR45528:SF1">
    <property type="entry name" value="SENSOR HISTIDINE KINASE CPXA"/>
    <property type="match status" value="1"/>
</dbReference>
<evidence type="ECO:0000256" key="3">
    <source>
        <dbReference type="ARBA" id="ARBA00012438"/>
    </source>
</evidence>
<keyword evidence="5" id="KW-0597">Phosphoprotein</keyword>
<accession>A0ABV6LIR2</accession>
<dbReference type="InterPro" id="IPR004358">
    <property type="entry name" value="Sig_transdc_His_kin-like_C"/>
</dbReference>
<dbReference type="CDD" id="cd00082">
    <property type="entry name" value="HisKA"/>
    <property type="match status" value="1"/>
</dbReference>
<dbReference type="CDD" id="cd00075">
    <property type="entry name" value="HATPase"/>
    <property type="match status" value="1"/>
</dbReference>
<dbReference type="SMART" id="SM00388">
    <property type="entry name" value="HisKA"/>
    <property type="match status" value="1"/>
</dbReference>
<dbReference type="Proteomes" id="UP001589836">
    <property type="component" value="Unassembled WGS sequence"/>
</dbReference>
<feature type="transmembrane region" description="Helical" evidence="14">
    <location>
        <begin position="160"/>
        <end position="178"/>
    </location>
</feature>
<dbReference type="CDD" id="cd06225">
    <property type="entry name" value="HAMP"/>
    <property type="match status" value="1"/>
</dbReference>
<comment type="catalytic activity">
    <reaction evidence="1">
        <text>ATP + protein L-histidine = ADP + protein N-phospho-L-histidine.</text>
        <dbReference type="EC" id="2.7.13.3"/>
    </reaction>
</comment>
<evidence type="ECO:0000256" key="2">
    <source>
        <dbReference type="ARBA" id="ARBA00004651"/>
    </source>
</evidence>
<name>A0ABV6LIR2_9BACI</name>
<evidence type="ECO:0000256" key="9">
    <source>
        <dbReference type="ARBA" id="ARBA00022777"/>
    </source>
</evidence>
<keyword evidence="9 16" id="KW-0418">Kinase</keyword>
<evidence type="ECO:0000259" key="15">
    <source>
        <dbReference type="PROSITE" id="PS50109"/>
    </source>
</evidence>
<keyword evidence="8" id="KW-0547">Nucleotide-binding</keyword>
<evidence type="ECO:0000256" key="6">
    <source>
        <dbReference type="ARBA" id="ARBA00022679"/>
    </source>
</evidence>
<dbReference type="RefSeq" id="WP_377344760.1">
    <property type="nucleotide sequence ID" value="NZ_JBHLTP010000002.1"/>
</dbReference>
<keyword evidence="11 14" id="KW-1133">Transmembrane helix</keyword>
<organism evidence="16 17">
    <name type="scientific">Pontibacillus salicampi</name>
    <dbReference type="NCBI Taxonomy" id="1449801"/>
    <lineage>
        <taxon>Bacteria</taxon>
        <taxon>Bacillati</taxon>
        <taxon>Bacillota</taxon>
        <taxon>Bacilli</taxon>
        <taxon>Bacillales</taxon>
        <taxon>Bacillaceae</taxon>
        <taxon>Pontibacillus</taxon>
    </lineage>
</organism>
<dbReference type="Gene3D" id="1.10.287.130">
    <property type="match status" value="1"/>
</dbReference>
<dbReference type="InterPro" id="IPR050398">
    <property type="entry name" value="HssS/ArlS-like"/>
</dbReference>
<dbReference type="EC" id="2.7.13.3" evidence="3"/>
<dbReference type="InterPro" id="IPR005467">
    <property type="entry name" value="His_kinase_dom"/>
</dbReference>
<evidence type="ECO:0000256" key="10">
    <source>
        <dbReference type="ARBA" id="ARBA00022840"/>
    </source>
</evidence>
<evidence type="ECO:0000256" key="11">
    <source>
        <dbReference type="ARBA" id="ARBA00022989"/>
    </source>
</evidence>
<evidence type="ECO:0000256" key="1">
    <source>
        <dbReference type="ARBA" id="ARBA00000085"/>
    </source>
</evidence>
<comment type="caution">
    <text evidence="16">The sequence shown here is derived from an EMBL/GenBank/DDBJ whole genome shotgun (WGS) entry which is preliminary data.</text>
</comment>
<reference evidence="16 17" key="1">
    <citation type="submission" date="2024-09" db="EMBL/GenBank/DDBJ databases">
        <authorList>
            <person name="Sun Q."/>
            <person name="Mori K."/>
        </authorList>
    </citation>
    <scope>NUCLEOTIDE SEQUENCE [LARGE SCALE GENOMIC DNA]</scope>
    <source>
        <strain evidence="16 17">NCAIM B.02529</strain>
    </source>
</reference>
<dbReference type="InterPro" id="IPR036097">
    <property type="entry name" value="HisK_dim/P_sf"/>
</dbReference>
<dbReference type="Pfam" id="PF02518">
    <property type="entry name" value="HATPase_c"/>
    <property type="match status" value="1"/>
</dbReference>
<sequence>MNLKGKIALSFLTVILLYAGVQAYFMNQQTKEAFRSYLTQEDKQKLTGYYRFFQDKVKNAGMDSIEGKTIQIRPPFLEKNGSLFVEKQLDHVHVANVDKVIIASDQEERIGDTIPDSPTFQKELTLNEETVGYVWLETKTSGIFSKIEESFIDGLQRASLLSFIVGLGIAFLVSLFLVRKITSPLKKLTQDVRHFSEDFSNKPAPLQTNDEFAVLSKAFLALWNKIEENETIRKQLVADVAHELRTPLTVLMNRFEAIQDGIVEPNQNEMAKMYDEVYRLTRLVNDLQELSLADAGRLTLNPASTSINSLVLKVIEAMNPLAEQKEVAIIPHLPDEQVIADIDEDRIRQIIINVIGNGIRHSPSGGVLTIALEQNEDWIKVHIKDEGEGIARDELPYVFERFYRKERSRTRTNGGAGLGLAIARGYAEAHKGTLTVTSTIGEGSCFTLSLPVD</sequence>
<dbReference type="InterPro" id="IPR003594">
    <property type="entry name" value="HATPase_dom"/>
</dbReference>
<comment type="subcellular location">
    <subcellularLocation>
        <location evidence="2">Cell membrane</location>
        <topology evidence="2">Multi-pass membrane protein</topology>
    </subcellularLocation>
</comment>
<keyword evidence="17" id="KW-1185">Reference proteome</keyword>
<evidence type="ECO:0000313" key="16">
    <source>
        <dbReference type="EMBL" id="MFC0522232.1"/>
    </source>
</evidence>
<keyword evidence="6" id="KW-0808">Transferase</keyword>
<dbReference type="Gene3D" id="3.30.565.10">
    <property type="entry name" value="Histidine kinase-like ATPase, C-terminal domain"/>
    <property type="match status" value="1"/>
</dbReference>
<dbReference type="SUPFAM" id="SSF47384">
    <property type="entry name" value="Homodimeric domain of signal transducing histidine kinase"/>
    <property type="match status" value="1"/>
</dbReference>
<dbReference type="PROSITE" id="PS50109">
    <property type="entry name" value="HIS_KIN"/>
    <property type="match status" value="1"/>
</dbReference>
<proteinExistence type="predicted"/>
<dbReference type="SMART" id="SM00387">
    <property type="entry name" value="HATPase_c"/>
    <property type="match status" value="1"/>
</dbReference>
<dbReference type="Pfam" id="PF00672">
    <property type="entry name" value="HAMP"/>
    <property type="match status" value="1"/>
</dbReference>
<dbReference type="InterPro" id="IPR003661">
    <property type="entry name" value="HisK_dim/P_dom"/>
</dbReference>
<dbReference type="GO" id="GO:0016301">
    <property type="term" value="F:kinase activity"/>
    <property type="evidence" value="ECO:0007669"/>
    <property type="project" value="UniProtKB-KW"/>
</dbReference>
<dbReference type="InterPro" id="IPR003660">
    <property type="entry name" value="HAMP_dom"/>
</dbReference>
<dbReference type="InterPro" id="IPR036890">
    <property type="entry name" value="HATPase_C_sf"/>
</dbReference>
<protein>
    <recommendedName>
        <fullName evidence="3">histidine kinase</fullName>
        <ecNumber evidence="3">2.7.13.3</ecNumber>
    </recommendedName>
</protein>
<evidence type="ECO:0000256" key="13">
    <source>
        <dbReference type="ARBA" id="ARBA00023136"/>
    </source>
</evidence>
<gene>
    <name evidence="16" type="ORF">ACFFGV_01340</name>
</gene>
<keyword evidence="7 14" id="KW-0812">Transmembrane</keyword>
<keyword evidence="4" id="KW-1003">Cell membrane</keyword>
<evidence type="ECO:0000256" key="12">
    <source>
        <dbReference type="ARBA" id="ARBA00023012"/>
    </source>
</evidence>
<dbReference type="SUPFAM" id="SSF55874">
    <property type="entry name" value="ATPase domain of HSP90 chaperone/DNA topoisomerase II/histidine kinase"/>
    <property type="match status" value="1"/>
</dbReference>
<feature type="domain" description="Histidine kinase" evidence="15">
    <location>
        <begin position="239"/>
        <end position="453"/>
    </location>
</feature>
<keyword evidence="13 14" id="KW-0472">Membrane</keyword>
<keyword evidence="10" id="KW-0067">ATP-binding</keyword>
<dbReference type="PRINTS" id="PR00344">
    <property type="entry name" value="BCTRLSENSOR"/>
</dbReference>
<evidence type="ECO:0000256" key="5">
    <source>
        <dbReference type="ARBA" id="ARBA00022553"/>
    </source>
</evidence>
<evidence type="ECO:0000256" key="4">
    <source>
        <dbReference type="ARBA" id="ARBA00022475"/>
    </source>
</evidence>
<dbReference type="EMBL" id="JBHLTP010000002">
    <property type="protein sequence ID" value="MFC0522232.1"/>
    <property type="molecule type" value="Genomic_DNA"/>
</dbReference>